<evidence type="ECO:0000313" key="2">
    <source>
        <dbReference type="Proteomes" id="UP000078228"/>
    </source>
</evidence>
<keyword evidence="2" id="KW-1185">Reference proteome</keyword>
<protein>
    <submittedName>
        <fullName evidence="1">Uncharacterized protein</fullName>
    </submittedName>
</protein>
<accession>A0A198UFX3</accession>
<gene>
    <name evidence="1" type="ORF">AO384_1519</name>
</gene>
<dbReference type="Proteomes" id="UP000078228">
    <property type="component" value="Unassembled WGS sequence"/>
</dbReference>
<sequence>MVLAALANHGGDWLIQPIIKSHQGELMGLIHWILLFIT</sequence>
<comment type="caution">
    <text evidence="1">The sequence shown here is derived from an EMBL/GenBank/DDBJ whole genome shotgun (WGS) entry which is preliminary data.</text>
</comment>
<proteinExistence type="predicted"/>
<name>A0A198UFX3_MORCA</name>
<dbReference type="AlphaFoldDB" id="A0A198UFX3"/>
<evidence type="ECO:0000313" key="1">
    <source>
        <dbReference type="EMBL" id="OAU95328.1"/>
    </source>
</evidence>
<organism evidence="1 2">
    <name type="scientific">Moraxella catarrhalis</name>
    <name type="common">Branhamella catarrhalis</name>
    <dbReference type="NCBI Taxonomy" id="480"/>
    <lineage>
        <taxon>Bacteria</taxon>
        <taxon>Pseudomonadati</taxon>
        <taxon>Pseudomonadota</taxon>
        <taxon>Gammaproteobacteria</taxon>
        <taxon>Moraxellales</taxon>
        <taxon>Moraxellaceae</taxon>
        <taxon>Moraxella</taxon>
    </lineage>
</organism>
<reference evidence="1 2" key="1">
    <citation type="journal article" date="2016" name="Genome Biol. Evol.">
        <title>Comparative Genomic Analyses of the Moraxella catarrhalis Serosensitive and Seroresistant Lineages Demonstrate Their Independent Evolution.</title>
        <authorList>
            <person name="Earl J.P."/>
            <person name="de Vries S.P."/>
            <person name="Ahmed A."/>
            <person name="Powell E."/>
            <person name="Schultz M.P."/>
            <person name="Hermans P.W."/>
            <person name="Hill D.J."/>
            <person name="Zhou Z."/>
            <person name="Constantinidou C.I."/>
            <person name="Hu F.Z."/>
            <person name="Bootsma H.J."/>
            <person name="Ehrlich G.D."/>
        </authorList>
    </citation>
    <scope>NUCLEOTIDE SEQUENCE [LARGE SCALE GENOMIC DNA]</scope>
    <source>
        <strain evidence="1 2">Z7542</strain>
    </source>
</reference>
<dbReference type="EMBL" id="LXHC01000024">
    <property type="protein sequence ID" value="OAU95328.1"/>
    <property type="molecule type" value="Genomic_DNA"/>
</dbReference>